<dbReference type="Proteomes" id="UP001597114">
    <property type="component" value="Unassembled WGS sequence"/>
</dbReference>
<name>A0ABW4ES91_9PSEU</name>
<dbReference type="RefSeq" id="WP_344729586.1">
    <property type="nucleotide sequence ID" value="NZ_BAAAUS010000063.1"/>
</dbReference>
<organism evidence="1 2">
    <name type="scientific">Pseudonocardia yunnanensis</name>
    <dbReference type="NCBI Taxonomy" id="58107"/>
    <lineage>
        <taxon>Bacteria</taxon>
        <taxon>Bacillati</taxon>
        <taxon>Actinomycetota</taxon>
        <taxon>Actinomycetes</taxon>
        <taxon>Pseudonocardiales</taxon>
        <taxon>Pseudonocardiaceae</taxon>
        <taxon>Pseudonocardia</taxon>
    </lineage>
</organism>
<keyword evidence="2" id="KW-1185">Reference proteome</keyword>
<evidence type="ECO:0000313" key="2">
    <source>
        <dbReference type="Proteomes" id="UP001597114"/>
    </source>
</evidence>
<proteinExistence type="predicted"/>
<protein>
    <submittedName>
        <fullName evidence="1">Uncharacterized protein</fullName>
    </submittedName>
</protein>
<sequence length="299" mass="33351">MCREFCGELRRLEPASRPVIDVLQRRGILHPITAESGQPLAELLLKCLVEPRARGMDRRHVYWGVLERIHRPASNTQIVNVEFTGGQLDTTTCVSATHVLPLISETPGEYARIVEGLTSPVMGFWIVRPLRREVIKQRMLWLEGTFNALLISENELGIWVKPDVGAPSRALLEQNGRLFRAYDFGARAGKNSRLLVDVMVQSALTNYAMRGRYDSAADNDRMTGARGVPRPGWGSGAGSTDEYRSLIREVVHGQAPRLPARGSSPVLGEMTEEQALHALEDRWTGGHHLERPFTIDIDA</sequence>
<evidence type="ECO:0000313" key="1">
    <source>
        <dbReference type="EMBL" id="MFD1518558.1"/>
    </source>
</evidence>
<dbReference type="EMBL" id="JBHUCO010000013">
    <property type="protein sequence ID" value="MFD1518558.1"/>
    <property type="molecule type" value="Genomic_DNA"/>
</dbReference>
<reference evidence="2" key="1">
    <citation type="journal article" date="2019" name="Int. J. Syst. Evol. Microbiol.">
        <title>The Global Catalogue of Microorganisms (GCM) 10K type strain sequencing project: providing services to taxonomists for standard genome sequencing and annotation.</title>
        <authorList>
            <consortium name="The Broad Institute Genomics Platform"/>
            <consortium name="The Broad Institute Genome Sequencing Center for Infectious Disease"/>
            <person name="Wu L."/>
            <person name="Ma J."/>
        </authorList>
    </citation>
    <scope>NUCLEOTIDE SEQUENCE [LARGE SCALE GENOMIC DNA]</scope>
    <source>
        <strain evidence="2">CCM 7043</strain>
    </source>
</reference>
<accession>A0ABW4ES91</accession>
<comment type="caution">
    <text evidence="1">The sequence shown here is derived from an EMBL/GenBank/DDBJ whole genome shotgun (WGS) entry which is preliminary data.</text>
</comment>
<gene>
    <name evidence="1" type="ORF">ACFSJD_13750</name>
</gene>